<dbReference type="EMBL" id="CP007129">
    <property type="protein sequence ID" value="AHG92497.1"/>
    <property type="molecule type" value="Genomic_DNA"/>
</dbReference>
<dbReference type="AlphaFoldDB" id="W0RPS8"/>
<keyword evidence="1" id="KW-1133">Transmembrane helix</keyword>
<protein>
    <recommendedName>
        <fullName evidence="4">Permease</fullName>
    </recommendedName>
</protein>
<dbReference type="Pfam" id="PF06166">
    <property type="entry name" value="DUF979"/>
    <property type="match status" value="1"/>
</dbReference>
<gene>
    <name evidence="2" type="ORF">J421_4962</name>
</gene>
<feature type="transmembrane region" description="Helical" evidence="1">
    <location>
        <begin position="57"/>
        <end position="76"/>
    </location>
</feature>
<dbReference type="HOGENOM" id="CLU_078249_0_0_0"/>
<dbReference type="KEGG" id="gba:J421_4962"/>
<dbReference type="Proteomes" id="UP000019151">
    <property type="component" value="Plasmid 1"/>
</dbReference>
<feature type="transmembrane region" description="Helical" evidence="1">
    <location>
        <begin position="293"/>
        <end position="316"/>
    </location>
</feature>
<dbReference type="InterPro" id="IPR009323">
    <property type="entry name" value="DUF979"/>
</dbReference>
<feature type="transmembrane region" description="Helical" evidence="1">
    <location>
        <begin position="171"/>
        <end position="198"/>
    </location>
</feature>
<feature type="transmembrane region" description="Helical" evidence="1">
    <location>
        <begin position="96"/>
        <end position="114"/>
    </location>
</feature>
<evidence type="ECO:0000256" key="1">
    <source>
        <dbReference type="SAM" id="Phobius"/>
    </source>
</evidence>
<name>W0RPS8_9BACT</name>
<keyword evidence="3" id="KW-1185">Reference proteome</keyword>
<reference evidence="2 3" key="1">
    <citation type="journal article" date="2014" name="Genome Announc.">
        <title>Genome Sequence and Methylome of Soil Bacterium Gemmatirosa kalamazoonensis KBS708T, a Member of the Rarely Cultivated Gemmatimonadetes Phylum.</title>
        <authorList>
            <person name="Debruyn J.M."/>
            <person name="Radosevich M."/>
            <person name="Wommack K.E."/>
            <person name="Polson S.W."/>
            <person name="Hauser L.J."/>
            <person name="Fawaz M.N."/>
            <person name="Korlach J."/>
            <person name="Tsai Y.C."/>
        </authorList>
    </citation>
    <scope>NUCLEOTIDE SEQUENCE [LARGE SCALE GENOMIC DNA]</scope>
    <source>
        <strain evidence="2 3">KBS708</strain>
        <plasmid evidence="3">Plasmid 1</plasmid>
    </source>
</reference>
<keyword evidence="1" id="KW-0812">Transmembrane</keyword>
<feature type="transmembrane region" description="Helical" evidence="1">
    <location>
        <begin position="6"/>
        <end position="23"/>
    </location>
</feature>
<geneLocation type="plasmid" evidence="2 3">
    <name>1</name>
</geneLocation>
<feature type="transmembrane region" description="Helical" evidence="1">
    <location>
        <begin position="130"/>
        <end position="150"/>
    </location>
</feature>
<dbReference type="InParanoid" id="W0RPS8"/>
<keyword evidence="1" id="KW-0472">Membrane</keyword>
<keyword evidence="2" id="KW-0614">Plasmid</keyword>
<organism evidence="2 3">
    <name type="scientific">Gemmatirosa kalamazoonensis</name>
    <dbReference type="NCBI Taxonomy" id="861299"/>
    <lineage>
        <taxon>Bacteria</taxon>
        <taxon>Pseudomonadati</taxon>
        <taxon>Gemmatimonadota</taxon>
        <taxon>Gemmatimonadia</taxon>
        <taxon>Gemmatimonadales</taxon>
        <taxon>Gemmatimonadaceae</taxon>
        <taxon>Gemmatirosa</taxon>
    </lineage>
</organism>
<evidence type="ECO:0000313" key="3">
    <source>
        <dbReference type="Proteomes" id="UP000019151"/>
    </source>
</evidence>
<sequence>MIGLEFVYVVMGAMLASVAVVSARDASNPRRWNNTAFWGIWAVTFVLGSRLPDLVNGALAIVMVLVASVGKLGHGVGESTTRAEREASARRWGNRLFLPALTIPAVTILGAWAFRRWTVGGVPVVDPKQVTLVALGVATIVALLVGVAMVRPPASAPPTEARRLMDAVGWAAVLPQLLAALGAVFAAAGVGGAVTTIAERWLPLGSPGAAVVTYTLGMALFTIVMGNAFAAFPVMTAGIGLPLIVGRFGGDVTVMSAIGMLSGFCGTLMTPMAANFNIVPVALLELPDQHAVIRVQIPTGLLLLAVNTALMSLLVYHR</sequence>
<evidence type="ECO:0000313" key="2">
    <source>
        <dbReference type="EMBL" id="AHG92497.1"/>
    </source>
</evidence>
<accession>W0RPS8</accession>
<dbReference type="PATRIC" id="fig|861299.3.peg.5017"/>
<proteinExistence type="predicted"/>
<evidence type="ECO:0008006" key="4">
    <source>
        <dbReference type="Google" id="ProtNLM"/>
    </source>
</evidence>
<dbReference type="RefSeq" id="WP_025413836.1">
    <property type="nucleotide sequence ID" value="NZ_CP007129.1"/>
</dbReference>
<feature type="transmembrane region" description="Helical" evidence="1">
    <location>
        <begin position="218"/>
        <end position="245"/>
    </location>
</feature>
<feature type="transmembrane region" description="Helical" evidence="1">
    <location>
        <begin position="252"/>
        <end position="273"/>
    </location>
</feature>